<keyword evidence="5" id="KW-1185">Reference proteome</keyword>
<feature type="region of interest" description="Disordered" evidence="2">
    <location>
        <begin position="403"/>
        <end position="452"/>
    </location>
</feature>
<proteinExistence type="inferred from homology"/>
<dbReference type="PANTHER" id="PTHR11188:SF135">
    <property type="entry name" value="ARRESTIN DOMAIN CONTAINING 3-LIKE-RELATED"/>
    <property type="match status" value="1"/>
</dbReference>
<dbReference type="EMBL" id="JAAGNN010000022">
    <property type="protein sequence ID" value="KAF4074427.1"/>
    <property type="molecule type" value="Genomic_DNA"/>
</dbReference>
<dbReference type="GO" id="GO:0005737">
    <property type="term" value="C:cytoplasm"/>
    <property type="evidence" value="ECO:0007669"/>
    <property type="project" value="TreeGrafter"/>
</dbReference>
<name>A0A7J5ZXL0_AMEME</name>
<comment type="similarity">
    <text evidence="1">Belongs to the arrestin family.</text>
</comment>
<protein>
    <recommendedName>
        <fullName evidence="3">Arrestin C-terminal-like domain-containing protein</fullName>
    </recommendedName>
</protein>
<dbReference type="GO" id="GO:0015031">
    <property type="term" value="P:protein transport"/>
    <property type="evidence" value="ECO:0007669"/>
    <property type="project" value="TreeGrafter"/>
</dbReference>
<feature type="domain" description="Arrestin C-terminal-like" evidence="3">
    <location>
        <begin position="187"/>
        <end position="312"/>
    </location>
</feature>
<evidence type="ECO:0000256" key="2">
    <source>
        <dbReference type="SAM" id="MobiDB-lite"/>
    </source>
</evidence>
<dbReference type="GO" id="GO:0007399">
    <property type="term" value="P:nervous system development"/>
    <property type="evidence" value="ECO:0007669"/>
    <property type="project" value="UniProtKB-ARBA"/>
</dbReference>
<dbReference type="InterPro" id="IPR014756">
    <property type="entry name" value="Ig_E-set"/>
</dbReference>
<dbReference type="InterPro" id="IPR050357">
    <property type="entry name" value="Arrestin_domain-protein"/>
</dbReference>
<gene>
    <name evidence="4" type="ORF">AMELA_G00239250</name>
</gene>
<evidence type="ECO:0000256" key="1">
    <source>
        <dbReference type="ARBA" id="ARBA00005298"/>
    </source>
</evidence>
<evidence type="ECO:0000313" key="4">
    <source>
        <dbReference type="EMBL" id="KAF4074427.1"/>
    </source>
</evidence>
<dbReference type="Pfam" id="PF00339">
    <property type="entry name" value="Arrestin_N"/>
    <property type="match status" value="1"/>
</dbReference>
<dbReference type="SUPFAM" id="SSF81296">
    <property type="entry name" value="E set domains"/>
    <property type="match status" value="2"/>
</dbReference>
<dbReference type="Proteomes" id="UP000593565">
    <property type="component" value="Unassembled WGS sequence"/>
</dbReference>
<accession>A0A7J5ZXL0</accession>
<evidence type="ECO:0000259" key="3">
    <source>
        <dbReference type="SMART" id="SM01017"/>
    </source>
</evidence>
<dbReference type="OrthoDB" id="2333384at2759"/>
<dbReference type="PANTHER" id="PTHR11188">
    <property type="entry name" value="ARRESTIN DOMAIN CONTAINING PROTEIN"/>
    <property type="match status" value="1"/>
</dbReference>
<comment type="caution">
    <text evidence="4">The sequence shown here is derived from an EMBL/GenBank/DDBJ whole genome shotgun (WGS) entry which is preliminary data.</text>
</comment>
<dbReference type="SMART" id="SM01017">
    <property type="entry name" value="Arrestin_C"/>
    <property type="match status" value="1"/>
</dbReference>
<dbReference type="AlphaFoldDB" id="A0A7J5ZXL0"/>
<dbReference type="InterPro" id="IPR014752">
    <property type="entry name" value="Arrestin-like_C"/>
</dbReference>
<feature type="compositionally biased region" description="Pro residues" evidence="2">
    <location>
        <begin position="423"/>
        <end position="432"/>
    </location>
</feature>
<dbReference type="InterPro" id="IPR011022">
    <property type="entry name" value="Arrestin_C-like"/>
</dbReference>
<dbReference type="InterPro" id="IPR011021">
    <property type="entry name" value="Arrestin-like_N"/>
</dbReference>
<sequence>MSGSIKAFSINYNPVNESNTFTNGDILQGTVVLQISKEVKIDKLYIKCKGEANVHWTESNGTDSSDDSYSAHERYFKIKQILIWDNSKMEQNGDILVTKGETHKNLVMPGHHAFPFSFQLPHGNTPSSFKGSHGSITYALQARMSRSWKIPQNVTKEFTFVSNFHGNGALLMRPLSGSVDKKLKLFTSGSVSIRASTDKEGYMQGERIKVETHIENSSSRALKLKFKLEQNQVFIAKSRKKHAAKVIFKAVEDPIPFRSKKTFTSRLKIPSNLDLTITDCNIIKVEYMLKVYLDIPYARDPEIIFPVVIIPACQYSFPQPNQVDSYASQNRRESIGTGSSFQPAFVAFPHVPAATAFGPAPNLYPSVYTQPANPVEPPPSYTDIFPDSNSSASGFNPSLLPFSPPPYTTMDSSPAPHHHTPECPTPECPTPEYPGAAGYWQSPANPDFYPTK</sequence>
<evidence type="ECO:0000313" key="5">
    <source>
        <dbReference type="Proteomes" id="UP000593565"/>
    </source>
</evidence>
<reference evidence="4 5" key="1">
    <citation type="submission" date="2020-02" db="EMBL/GenBank/DDBJ databases">
        <title>A chromosome-scale genome assembly of the black bullhead catfish (Ameiurus melas).</title>
        <authorList>
            <person name="Wen M."/>
            <person name="Zham M."/>
            <person name="Cabau C."/>
            <person name="Klopp C."/>
            <person name="Donnadieu C."/>
            <person name="Roques C."/>
            <person name="Bouchez O."/>
            <person name="Lampietro C."/>
            <person name="Jouanno E."/>
            <person name="Herpin A."/>
            <person name="Louis A."/>
            <person name="Berthelot C."/>
            <person name="Parey E."/>
            <person name="Roest-Crollius H."/>
            <person name="Braasch I."/>
            <person name="Postlethwait J."/>
            <person name="Robinson-Rechavi M."/>
            <person name="Echchiki A."/>
            <person name="Begum T."/>
            <person name="Montfort J."/>
            <person name="Schartl M."/>
            <person name="Bobe J."/>
            <person name="Guiguen Y."/>
        </authorList>
    </citation>
    <scope>NUCLEOTIDE SEQUENCE [LARGE SCALE GENOMIC DNA]</scope>
    <source>
        <strain evidence="4">M_S1</strain>
        <tissue evidence="4">Blood</tissue>
    </source>
</reference>
<dbReference type="GO" id="GO:0005886">
    <property type="term" value="C:plasma membrane"/>
    <property type="evidence" value="ECO:0007669"/>
    <property type="project" value="TreeGrafter"/>
</dbReference>
<organism evidence="4 5">
    <name type="scientific">Ameiurus melas</name>
    <name type="common">Black bullhead</name>
    <name type="synonym">Silurus melas</name>
    <dbReference type="NCBI Taxonomy" id="219545"/>
    <lineage>
        <taxon>Eukaryota</taxon>
        <taxon>Metazoa</taxon>
        <taxon>Chordata</taxon>
        <taxon>Craniata</taxon>
        <taxon>Vertebrata</taxon>
        <taxon>Euteleostomi</taxon>
        <taxon>Actinopterygii</taxon>
        <taxon>Neopterygii</taxon>
        <taxon>Teleostei</taxon>
        <taxon>Ostariophysi</taxon>
        <taxon>Siluriformes</taxon>
        <taxon>Ictaluridae</taxon>
        <taxon>Ameiurus</taxon>
    </lineage>
</organism>
<dbReference type="Gene3D" id="2.60.40.640">
    <property type="match status" value="2"/>
</dbReference>
<dbReference type="Pfam" id="PF02752">
    <property type="entry name" value="Arrestin_C"/>
    <property type="match status" value="1"/>
</dbReference>